<name>A0ABW5BWR8_9BACI</name>
<dbReference type="InterPro" id="IPR050171">
    <property type="entry name" value="MFS_Transporters"/>
</dbReference>
<keyword evidence="3" id="KW-1003">Cell membrane</keyword>
<dbReference type="Gene3D" id="1.20.1250.20">
    <property type="entry name" value="MFS general substrate transporter like domains"/>
    <property type="match status" value="1"/>
</dbReference>
<proteinExistence type="predicted"/>
<dbReference type="InterPro" id="IPR036259">
    <property type="entry name" value="MFS_trans_sf"/>
</dbReference>
<keyword evidence="2" id="KW-0813">Transport</keyword>
<feature type="transmembrane region" description="Helical" evidence="7">
    <location>
        <begin position="137"/>
        <end position="159"/>
    </location>
</feature>
<evidence type="ECO:0000259" key="8">
    <source>
        <dbReference type="PROSITE" id="PS50850"/>
    </source>
</evidence>
<dbReference type="EMBL" id="JBHUIK010000001">
    <property type="protein sequence ID" value="MFD2213293.1"/>
    <property type="molecule type" value="Genomic_DNA"/>
</dbReference>
<dbReference type="PANTHER" id="PTHR23517">
    <property type="entry name" value="RESISTANCE PROTEIN MDTM, PUTATIVE-RELATED-RELATED"/>
    <property type="match status" value="1"/>
</dbReference>
<sequence>MKFRDLHSTIKLRLITDFFTDITQMSILPFMAIYFSSHVGAGMTGILLMINISISIVVGLYSGFLSDRMGRKKMMVIAQVIQVIALTVMASVNSPWLTSVWITYLMFVLSNMSSSLIGPAANAMIIDISSEKERPFIYGLGYWTGNISIALGAAIGGLLFEDYKFILFLLFLIVSGITLLLIIFFIDETLTKTKIDSEEVQQKVGIINHYMAVLKDRGFMLFVLATIFTMSLEFQLDKYVAVRLKNEFHTHFFSIEITGVKMFGLMMLINTITIVCTTLYLSKWLSKYNPKVILSIGLSIYACSFSVLAFSNSFSLLVLSALLFTLGELMYSPVRQTILAGIVHEQARASYMAVDNLSYNVAMLLGSLGLTLGAFIPSKAMAVVYFGLGIIGLLCYRYSIGIKERKSVEQNQRIINTF</sequence>
<dbReference type="InterPro" id="IPR005829">
    <property type="entry name" value="Sugar_transporter_CS"/>
</dbReference>
<dbReference type="CDD" id="cd17329">
    <property type="entry name" value="MFS_MdtH_MDR_like"/>
    <property type="match status" value="1"/>
</dbReference>
<organism evidence="9 10">
    <name type="scientific">Metabacillus endolithicus</name>
    <dbReference type="NCBI Taxonomy" id="1535204"/>
    <lineage>
        <taxon>Bacteria</taxon>
        <taxon>Bacillati</taxon>
        <taxon>Bacillota</taxon>
        <taxon>Bacilli</taxon>
        <taxon>Bacillales</taxon>
        <taxon>Bacillaceae</taxon>
        <taxon>Metabacillus</taxon>
    </lineage>
</organism>
<evidence type="ECO:0000256" key="1">
    <source>
        <dbReference type="ARBA" id="ARBA00004651"/>
    </source>
</evidence>
<feature type="transmembrane region" description="Helical" evidence="7">
    <location>
        <begin position="382"/>
        <end position="400"/>
    </location>
</feature>
<keyword evidence="10" id="KW-1185">Reference proteome</keyword>
<evidence type="ECO:0000256" key="3">
    <source>
        <dbReference type="ARBA" id="ARBA00022475"/>
    </source>
</evidence>
<dbReference type="InterPro" id="IPR011701">
    <property type="entry name" value="MFS"/>
</dbReference>
<feature type="transmembrane region" description="Helical" evidence="7">
    <location>
        <begin position="165"/>
        <end position="186"/>
    </location>
</feature>
<evidence type="ECO:0000256" key="7">
    <source>
        <dbReference type="SAM" id="Phobius"/>
    </source>
</evidence>
<feature type="transmembrane region" description="Helical" evidence="7">
    <location>
        <begin position="262"/>
        <end position="280"/>
    </location>
</feature>
<evidence type="ECO:0000256" key="2">
    <source>
        <dbReference type="ARBA" id="ARBA00022448"/>
    </source>
</evidence>
<gene>
    <name evidence="9" type="ORF">ACFSKK_06140</name>
</gene>
<dbReference type="Pfam" id="PF07690">
    <property type="entry name" value="MFS_1"/>
    <property type="match status" value="2"/>
</dbReference>
<comment type="caution">
    <text evidence="9">The sequence shown here is derived from an EMBL/GenBank/DDBJ whole genome shotgun (WGS) entry which is preliminary data.</text>
</comment>
<feature type="transmembrane region" description="Helical" evidence="7">
    <location>
        <begin position="316"/>
        <end position="334"/>
    </location>
</feature>
<evidence type="ECO:0000313" key="9">
    <source>
        <dbReference type="EMBL" id="MFD2213293.1"/>
    </source>
</evidence>
<dbReference type="PANTHER" id="PTHR23517:SF3">
    <property type="entry name" value="INTEGRAL MEMBRANE TRANSPORT PROTEIN"/>
    <property type="match status" value="1"/>
</dbReference>
<keyword evidence="5 7" id="KW-1133">Transmembrane helix</keyword>
<keyword evidence="6 7" id="KW-0472">Membrane</keyword>
<dbReference type="PROSITE" id="PS50850">
    <property type="entry name" value="MFS"/>
    <property type="match status" value="1"/>
</dbReference>
<feature type="transmembrane region" description="Helical" evidence="7">
    <location>
        <begin position="76"/>
        <end position="96"/>
    </location>
</feature>
<dbReference type="RefSeq" id="WP_379050617.1">
    <property type="nucleotide sequence ID" value="NZ_JBHUIK010000001.1"/>
</dbReference>
<feature type="transmembrane region" description="Helical" evidence="7">
    <location>
        <begin position="102"/>
        <end position="125"/>
    </location>
</feature>
<reference evidence="10" key="1">
    <citation type="journal article" date="2019" name="Int. J. Syst. Evol. Microbiol.">
        <title>The Global Catalogue of Microorganisms (GCM) 10K type strain sequencing project: providing services to taxonomists for standard genome sequencing and annotation.</title>
        <authorList>
            <consortium name="The Broad Institute Genomics Platform"/>
            <consortium name="The Broad Institute Genome Sequencing Center for Infectious Disease"/>
            <person name="Wu L."/>
            <person name="Ma J."/>
        </authorList>
    </citation>
    <scope>NUCLEOTIDE SEQUENCE [LARGE SCALE GENOMIC DNA]</scope>
    <source>
        <strain evidence="10">CGMCC 1.15474</strain>
    </source>
</reference>
<keyword evidence="4 7" id="KW-0812">Transmembrane</keyword>
<comment type="subcellular location">
    <subcellularLocation>
        <location evidence="1">Cell membrane</location>
        <topology evidence="1">Multi-pass membrane protein</topology>
    </subcellularLocation>
</comment>
<dbReference type="Proteomes" id="UP001597318">
    <property type="component" value="Unassembled WGS sequence"/>
</dbReference>
<dbReference type="InterPro" id="IPR020846">
    <property type="entry name" value="MFS_dom"/>
</dbReference>
<dbReference type="PROSITE" id="PS00216">
    <property type="entry name" value="SUGAR_TRANSPORT_1"/>
    <property type="match status" value="1"/>
</dbReference>
<accession>A0ABW5BWR8</accession>
<evidence type="ECO:0000256" key="5">
    <source>
        <dbReference type="ARBA" id="ARBA00022989"/>
    </source>
</evidence>
<evidence type="ECO:0000256" key="6">
    <source>
        <dbReference type="ARBA" id="ARBA00023136"/>
    </source>
</evidence>
<feature type="transmembrane region" description="Helical" evidence="7">
    <location>
        <begin position="357"/>
        <end position="376"/>
    </location>
</feature>
<feature type="domain" description="Major facilitator superfamily (MFS) profile" evidence="8">
    <location>
        <begin position="1"/>
        <end position="407"/>
    </location>
</feature>
<evidence type="ECO:0000313" key="10">
    <source>
        <dbReference type="Proteomes" id="UP001597318"/>
    </source>
</evidence>
<feature type="transmembrane region" description="Helical" evidence="7">
    <location>
        <begin position="41"/>
        <end position="64"/>
    </location>
</feature>
<feature type="transmembrane region" description="Helical" evidence="7">
    <location>
        <begin position="218"/>
        <end position="236"/>
    </location>
</feature>
<dbReference type="SUPFAM" id="SSF103473">
    <property type="entry name" value="MFS general substrate transporter"/>
    <property type="match status" value="1"/>
</dbReference>
<evidence type="ECO:0000256" key="4">
    <source>
        <dbReference type="ARBA" id="ARBA00022692"/>
    </source>
</evidence>
<protein>
    <submittedName>
        <fullName evidence="9">MDR family MFS transporter</fullName>
    </submittedName>
</protein>